<evidence type="ECO:0000256" key="5">
    <source>
        <dbReference type="ARBA" id="ARBA00012502"/>
    </source>
</evidence>
<dbReference type="GeneID" id="14872764"/>
<dbReference type="STRING" id="1054147.F4PRP2"/>
<keyword evidence="12 21" id="KW-0472">Membrane</keyword>
<dbReference type="SMART" id="SM00174">
    <property type="entry name" value="RHO"/>
    <property type="match status" value="1"/>
</dbReference>
<evidence type="ECO:0000256" key="4">
    <source>
        <dbReference type="ARBA" id="ARBA00011984"/>
    </source>
</evidence>
<dbReference type="GO" id="GO:0030334">
    <property type="term" value="P:regulation of cell migration"/>
    <property type="evidence" value="ECO:0007669"/>
    <property type="project" value="UniProtKB-ARBA"/>
</dbReference>
<dbReference type="Gene3D" id="1.20.1070.10">
    <property type="entry name" value="Rhodopsin 7-helix transmembrane proteins"/>
    <property type="match status" value="1"/>
</dbReference>
<protein>
    <recommendedName>
        <fullName evidence="16">Peptide-methionine (S)-S-oxide reductase</fullName>
        <ecNumber evidence="5">1.8.4.11</ecNumber>
        <ecNumber evidence="4">3.6.5.2</ecNumber>
    </recommendedName>
    <alternativeName>
        <fullName evidence="15">Protein-methionine-S-oxide reductase</fullName>
    </alternativeName>
</protein>
<evidence type="ECO:0000256" key="19">
    <source>
        <dbReference type="ARBA" id="ARBA00048782"/>
    </source>
</evidence>
<evidence type="ECO:0000256" key="16">
    <source>
        <dbReference type="ARBA" id="ARBA00030643"/>
    </source>
</evidence>
<dbReference type="InterPro" id="IPR036790">
    <property type="entry name" value="Frizzled_dom_sf"/>
</dbReference>
<organism evidence="23 24">
    <name type="scientific">Cavenderia fasciculata</name>
    <name type="common">Slime mold</name>
    <name type="synonym">Dictyostelium fasciculatum</name>
    <dbReference type="NCBI Taxonomy" id="261658"/>
    <lineage>
        <taxon>Eukaryota</taxon>
        <taxon>Amoebozoa</taxon>
        <taxon>Evosea</taxon>
        <taxon>Eumycetozoa</taxon>
        <taxon>Dictyostelia</taxon>
        <taxon>Acytosteliales</taxon>
        <taxon>Cavenderiaceae</taxon>
        <taxon>Cavenderia</taxon>
    </lineage>
</organism>
<dbReference type="AlphaFoldDB" id="F4PRP2"/>
<dbReference type="InterPro" id="IPR050162">
    <property type="entry name" value="MsrA_MetSO_reductase"/>
</dbReference>
<keyword evidence="6" id="KW-1003">Cell membrane</keyword>
<dbReference type="InterPro" id="IPR027417">
    <property type="entry name" value="P-loop_NTPase"/>
</dbReference>
<dbReference type="InterPro" id="IPR036509">
    <property type="entry name" value="Met_Sox_Rdtase_MsrA_sf"/>
</dbReference>
<evidence type="ECO:0000256" key="3">
    <source>
        <dbReference type="ARBA" id="ARBA00008344"/>
    </source>
</evidence>
<comment type="catalytic activity">
    <reaction evidence="19">
        <text>[thioredoxin]-disulfide + L-methionine + H2O = L-methionine (S)-S-oxide + [thioredoxin]-dithiol</text>
        <dbReference type="Rhea" id="RHEA:19993"/>
        <dbReference type="Rhea" id="RHEA-COMP:10698"/>
        <dbReference type="Rhea" id="RHEA-COMP:10700"/>
        <dbReference type="ChEBI" id="CHEBI:15377"/>
        <dbReference type="ChEBI" id="CHEBI:29950"/>
        <dbReference type="ChEBI" id="CHEBI:50058"/>
        <dbReference type="ChEBI" id="CHEBI:57844"/>
        <dbReference type="ChEBI" id="CHEBI:58772"/>
        <dbReference type="EC" id="1.8.4.11"/>
    </reaction>
</comment>
<dbReference type="PROSITE" id="PS51421">
    <property type="entry name" value="RAS"/>
    <property type="match status" value="1"/>
</dbReference>
<evidence type="ECO:0000313" key="24">
    <source>
        <dbReference type="Proteomes" id="UP000007797"/>
    </source>
</evidence>
<evidence type="ECO:0000256" key="20">
    <source>
        <dbReference type="SAM" id="MobiDB-lite"/>
    </source>
</evidence>
<dbReference type="GO" id="GO:0034599">
    <property type="term" value="P:cellular response to oxidative stress"/>
    <property type="evidence" value="ECO:0007669"/>
    <property type="project" value="TreeGrafter"/>
</dbReference>
<accession>F4PRP2</accession>
<keyword evidence="10" id="KW-0378">Hydrolase</keyword>
<dbReference type="PROSITE" id="PS51419">
    <property type="entry name" value="RAB"/>
    <property type="match status" value="1"/>
</dbReference>
<feature type="transmembrane region" description="Helical" evidence="21">
    <location>
        <begin position="796"/>
        <end position="819"/>
    </location>
</feature>
<keyword evidence="14" id="KW-0449">Lipoprotein</keyword>
<keyword evidence="24" id="KW-1185">Reference proteome</keyword>
<sequence length="946" mass="105717">MGKKDKGKSQTPQKSKYFVAVMGSGSVGKSALTVQFTQGIFVDKYDPTVEDTYTKSFELDGESVCIEVLDTAGSEVLVAMRELYMKSAEGFVLVYSILVKSTFIELKDIIEQLFRVKEEEEVPIVLVGNKIDLDSHREVSNNDGKTLANSYPNCEFWETSCKDRINVDNVFHSIVRKIRDKYKKEGVPTKEKKDKYMTIQKATLAGGCFWSVELVFQRVMGVVSTKVGYTQGHKVNPTYKEVCTGTTGHTEAVELEYDDTVVSYPALLDVFWKKIDPTTLNRQGGDSGTQYRSGIYYHNDQQRVEAEKSRDEEQKKHREKIVVEVLPSSHFYFAEDYHQQYLAKGGQCSKKGSTDKIRCYVVHHDLQLQVSASSFDTLYLCDLGQEFHNRTVIHVAYKLGNGGSKTCLVSEEEPTIYRIRLSLFGQEQQSPPSYDLTGTCVALDSTSPCYSYLTYTNVYMTNGSASQKELVAYDLMFRSEALLGTCGTYFESMACSIIYPPCTFVTINSTNTTIVIPSDICYPFCMNTIERCHDIIGSIEDLTTPQLKAYTNCTSLNPLGQPLYPNISTVYDFSSVGGSSQQEVQCFIPTVRSDIIENCPEPFVIVPKEKRAKYSGGYYVLGDGNCTVPCPFEIFTSEQTASLALSDAILYPSSMVSAVIIIIIFGVFPNKISPRMECLIALGVSTIILGVAYYIQGVKDHFVCGDDTRYSTQQDHICWLQGLLFQFGGLSFVFWLCFLCYDFVLTLLMSIYVRIGIWALSGLLSVIPLIGNKYGASIGSQGGCWILSDDKKAWQYAAYFVPSWIALFFTLASCCFSTYKTLSMYKYSQNTKVLIFNIISKLTGIEFKEPPPKLPIHPSTSSLSGANRRSGSVRYSKQYLSKSFLNLSSSSGGVDQTNPPSQDPTKKDDESINNNNNNNNVDNDFNYADKSPPPPNNNNEPKDSNI</sequence>
<dbReference type="OrthoDB" id="77405at2759"/>
<evidence type="ECO:0000256" key="12">
    <source>
        <dbReference type="ARBA" id="ARBA00023136"/>
    </source>
</evidence>
<dbReference type="GO" id="GO:0005525">
    <property type="term" value="F:GTP binding"/>
    <property type="evidence" value="ECO:0007669"/>
    <property type="project" value="InterPro"/>
</dbReference>
<dbReference type="InterPro" id="IPR002569">
    <property type="entry name" value="Met_Sox_Rdtase_MsrA_dom"/>
</dbReference>
<comment type="similarity">
    <text evidence="3">Belongs to the small GTPase superfamily. Ras family.</text>
</comment>
<dbReference type="PANTHER" id="PTHR42799">
    <property type="entry name" value="MITOCHONDRIAL PEPTIDE METHIONINE SULFOXIDE REDUCTASE"/>
    <property type="match status" value="1"/>
</dbReference>
<evidence type="ECO:0000256" key="10">
    <source>
        <dbReference type="ARBA" id="ARBA00022801"/>
    </source>
</evidence>
<feature type="compositionally biased region" description="Low complexity" evidence="20">
    <location>
        <begin position="913"/>
        <end position="926"/>
    </location>
</feature>
<evidence type="ECO:0000256" key="15">
    <source>
        <dbReference type="ARBA" id="ARBA00030273"/>
    </source>
</evidence>
<keyword evidence="9" id="KW-0547">Nucleotide-binding</keyword>
<dbReference type="EC" id="1.8.4.11" evidence="5"/>
<evidence type="ECO:0000256" key="21">
    <source>
        <dbReference type="SAM" id="Phobius"/>
    </source>
</evidence>
<dbReference type="EMBL" id="GL883010">
    <property type="protein sequence ID" value="EGG20541.1"/>
    <property type="molecule type" value="Genomic_DNA"/>
</dbReference>
<dbReference type="PROSITE" id="PS50038">
    <property type="entry name" value="FZ"/>
    <property type="match status" value="1"/>
</dbReference>
<evidence type="ECO:0000256" key="6">
    <source>
        <dbReference type="ARBA" id="ARBA00022475"/>
    </source>
</evidence>
<dbReference type="Gene3D" id="1.10.2000.10">
    <property type="entry name" value="Frizzled cysteine-rich domain"/>
    <property type="match status" value="1"/>
</dbReference>
<dbReference type="GO" id="GO:0003925">
    <property type="term" value="F:G protein activity"/>
    <property type="evidence" value="ECO:0007669"/>
    <property type="project" value="UniProtKB-EC"/>
</dbReference>
<dbReference type="PRINTS" id="PR00449">
    <property type="entry name" value="RASTRNSFRMNG"/>
</dbReference>
<keyword evidence="14" id="KW-0636">Prenylation</keyword>
<dbReference type="GO" id="GO:0008113">
    <property type="term" value="F:peptide-methionine (S)-S-oxide reductase activity"/>
    <property type="evidence" value="ECO:0007669"/>
    <property type="project" value="UniProtKB-EC"/>
</dbReference>
<evidence type="ECO:0000256" key="8">
    <source>
        <dbReference type="ARBA" id="ARBA00022729"/>
    </source>
</evidence>
<dbReference type="SUPFAM" id="SSF81321">
    <property type="entry name" value="Family A G protein-coupled receptor-like"/>
    <property type="match status" value="1"/>
</dbReference>
<proteinExistence type="inferred from homology"/>
<keyword evidence="21" id="KW-0812">Transmembrane</keyword>
<dbReference type="Pfam" id="PF01625">
    <property type="entry name" value="PMSR"/>
    <property type="match status" value="1"/>
</dbReference>
<name>F4PRP2_CACFS</name>
<dbReference type="FunFam" id="3.40.50.300:FF:001763">
    <property type="entry name" value="Ras family gtpase"/>
    <property type="match status" value="1"/>
</dbReference>
<dbReference type="Proteomes" id="UP000007797">
    <property type="component" value="Unassembled WGS sequence"/>
</dbReference>
<evidence type="ECO:0000256" key="11">
    <source>
        <dbReference type="ARBA" id="ARBA00023002"/>
    </source>
</evidence>
<keyword evidence="8" id="KW-0732">Signal</keyword>
<evidence type="ECO:0000256" key="7">
    <source>
        <dbReference type="ARBA" id="ARBA00022481"/>
    </source>
</evidence>
<dbReference type="CDD" id="cd00876">
    <property type="entry name" value="Ras"/>
    <property type="match status" value="1"/>
</dbReference>
<comment type="catalytic activity">
    <reaction evidence="18">
        <text>GTP + H2O = GDP + phosphate + H(+)</text>
        <dbReference type="Rhea" id="RHEA:19669"/>
        <dbReference type="ChEBI" id="CHEBI:15377"/>
        <dbReference type="ChEBI" id="CHEBI:15378"/>
        <dbReference type="ChEBI" id="CHEBI:37565"/>
        <dbReference type="ChEBI" id="CHEBI:43474"/>
        <dbReference type="ChEBI" id="CHEBI:58189"/>
        <dbReference type="EC" id="3.6.5.2"/>
    </reaction>
</comment>
<feature type="transmembrane region" description="Helical" evidence="21">
    <location>
        <begin position="751"/>
        <end position="770"/>
    </location>
</feature>
<dbReference type="GO" id="GO:1900024">
    <property type="term" value="P:regulation of substrate adhesion-dependent cell spreading"/>
    <property type="evidence" value="ECO:0007669"/>
    <property type="project" value="UniProtKB-ARBA"/>
</dbReference>
<dbReference type="GO" id="GO:0005737">
    <property type="term" value="C:cytoplasm"/>
    <property type="evidence" value="ECO:0007669"/>
    <property type="project" value="TreeGrafter"/>
</dbReference>
<dbReference type="SMART" id="SM00175">
    <property type="entry name" value="RAB"/>
    <property type="match status" value="1"/>
</dbReference>
<dbReference type="PANTHER" id="PTHR42799:SF2">
    <property type="entry name" value="MITOCHONDRIAL PEPTIDE METHIONINE SULFOXIDE REDUCTASE"/>
    <property type="match status" value="1"/>
</dbReference>
<dbReference type="Pfam" id="PF00071">
    <property type="entry name" value="Ras"/>
    <property type="match status" value="1"/>
</dbReference>
<evidence type="ECO:0000256" key="18">
    <source>
        <dbReference type="ARBA" id="ARBA00048098"/>
    </source>
</evidence>
<comment type="similarity">
    <text evidence="2">Belongs to the MsrA Met sulfoxide reductase family.</text>
</comment>
<evidence type="ECO:0000256" key="9">
    <source>
        <dbReference type="ARBA" id="ARBA00022741"/>
    </source>
</evidence>
<evidence type="ECO:0000259" key="22">
    <source>
        <dbReference type="PROSITE" id="PS50038"/>
    </source>
</evidence>
<dbReference type="SMART" id="SM00173">
    <property type="entry name" value="RAS"/>
    <property type="match status" value="1"/>
</dbReference>
<gene>
    <name evidence="23" type="ORF">DFA_00402</name>
</gene>
<evidence type="ECO:0000313" key="23">
    <source>
        <dbReference type="EMBL" id="EGG20541.1"/>
    </source>
</evidence>
<dbReference type="InterPro" id="IPR020067">
    <property type="entry name" value="Frizzled_dom"/>
</dbReference>
<evidence type="ECO:0000256" key="14">
    <source>
        <dbReference type="ARBA" id="ARBA00023289"/>
    </source>
</evidence>
<dbReference type="NCBIfam" id="TIGR00231">
    <property type="entry name" value="small_GTP"/>
    <property type="match status" value="1"/>
</dbReference>
<feature type="transmembrane region" description="Helical" evidence="21">
    <location>
        <begin position="676"/>
        <end position="695"/>
    </location>
</feature>
<dbReference type="RefSeq" id="XP_004358391.1">
    <property type="nucleotide sequence ID" value="XM_004358334.1"/>
</dbReference>
<feature type="domain" description="FZ" evidence="22">
    <location>
        <begin position="435"/>
        <end position="589"/>
    </location>
</feature>
<evidence type="ECO:0000256" key="1">
    <source>
        <dbReference type="ARBA" id="ARBA00004236"/>
    </source>
</evidence>
<dbReference type="SUPFAM" id="SSF55068">
    <property type="entry name" value="Peptide methionine sulfoxide reductase"/>
    <property type="match status" value="1"/>
</dbReference>
<dbReference type="Gene3D" id="3.30.1060.10">
    <property type="entry name" value="Peptide methionine sulphoxide reductase MsrA"/>
    <property type="match status" value="1"/>
</dbReference>
<evidence type="ECO:0000256" key="13">
    <source>
        <dbReference type="ARBA" id="ARBA00023157"/>
    </source>
</evidence>
<feature type="transmembrane region" description="Helical" evidence="21">
    <location>
        <begin position="723"/>
        <end position="744"/>
    </location>
</feature>
<dbReference type="FunFam" id="3.30.1060.10:FF:000002">
    <property type="entry name" value="Peptide methionine sulfoxide reductase"/>
    <property type="match status" value="1"/>
</dbReference>
<keyword evidence="11" id="KW-0560">Oxidoreductase</keyword>
<keyword evidence="13" id="KW-1015">Disulfide bond</keyword>
<feature type="region of interest" description="Disordered" evidence="20">
    <location>
        <begin position="887"/>
        <end position="946"/>
    </location>
</feature>
<keyword evidence="7" id="KW-0488">Methylation</keyword>
<dbReference type="HAMAP" id="MF_01401">
    <property type="entry name" value="MsrA"/>
    <property type="match status" value="1"/>
</dbReference>
<comment type="subcellular location">
    <subcellularLocation>
        <location evidence="1">Cell membrane</location>
    </subcellularLocation>
</comment>
<dbReference type="Gene3D" id="3.40.50.300">
    <property type="entry name" value="P-loop containing nucleotide triphosphate hydrolases"/>
    <property type="match status" value="1"/>
</dbReference>
<comment type="catalytic activity">
    <reaction evidence="17">
        <text>L-methionyl-[protein] + [thioredoxin]-disulfide + H2O = L-methionyl-(S)-S-oxide-[protein] + [thioredoxin]-dithiol</text>
        <dbReference type="Rhea" id="RHEA:14217"/>
        <dbReference type="Rhea" id="RHEA-COMP:10698"/>
        <dbReference type="Rhea" id="RHEA-COMP:10700"/>
        <dbReference type="Rhea" id="RHEA-COMP:12313"/>
        <dbReference type="Rhea" id="RHEA-COMP:12315"/>
        <dbReference type="ChEBI" id="CHEBI:15377"/>
        <dbReference type="ChEBI" id="CHEBI:16044"/>
        <dbReference type="ChEBI" id="CHEBI:29950"/>
        <dbReference type="ChEBI" id="CHEBI:44120"/>
        <dbReference type="ChEBI" id="CHEBI:50058"/>
        <dbReference type="EC" id="1.8.4.11"/>
    </reaction>
</comment>
<dbReference type="EC" id="3.6.5.2" evidence="4"/>
<dbReference type="GO" id="GO:0005886">
    <property type="term" value="C:plasma membrane"/>
    <property type="evidence" value="ECO:0007669"/>
    <property type="project" value="UniProtKB-SubCell"/>
</dbReference>
<reference evidence="24" key="1">
    <citation type="journal article" date="2011" name="Genome Res.">
        <title>Phylogeny-wide analysis of social amoeba genomes highlights ancient origins for complex intercellular communication.</title>
        <authorList>
            <person name="Heidel A.J."/>
            <person name="Lawal H.M."/>
            <person name="Felder M."/>
            <person name="Schilde C."/>
            <person name="Helps N.R."/>
            <person name="Tunggal B."/>
            <person name="Rivero F."/>
            <person name="John U."/>
            <person name="Schleicher M."/>
            <person name="Eichinger L."/>
            <person name="Platzer M."/>
            <person name="Noegel A.A."/>
            <person name="Schaap P."/>
            <person name="Gloeckner G."/>
        </authorList>
    </citation>
    <scope>NUCLEOTIDE SEQUENCE [LARGE SCALE GENOMIC DNA]</scope>
    <source>
        <strain evidence="24">SH3</strain>
    </source>
</reference>
<feature type="transmembrane region" description="Helical" evidence="21">
    <location>
        <begin position="649"/>
        <end position="669"/>
    </location>
</feature>
<dbReference type="SUPFAM" id="SSF52540">
    <property type="entry name" value="P-loop containing nucleoside triphosphate hydrolases"/>
    <property type="match status" value="1"/>
</dbReference>
<dbReference type="PROSITE" id="PS51420">
    <property type="entry name" value="RHO"/>
    <property type="match status" value="1"/>
</dbReference>
<evidence type="ECO:0000256" key="2">
    <source>
        <dbReference type="ARBA" id="ARBA00005591"/>
    </source>
</evidence>
<dbReference type="NCBIfam" id="TIGR00401">
    <property type="entry name" value="msrA"/>
    <property type="match status" value="1"/>
</dbReference>
<dbReference type="GO" id="GO:0061118">
    <property type="term" value="P:regulation of positive chemotaxis to cAMP"/>
    <property type="evidence" value="ECO:0007669"/>
    <property type="project" value="UniProtKB-ARBA"/>
</dbReference>
<dbReference type="InterPro" id="IPR005225">
    <property type="entry name" value="Small_GTP-bd"/>
</dbReference>
<keyword evidence="21" id="KW-1133">Transmembrane helix</keyword>
<dbReference type="InterPro" id="IPR001806">
    <property type="entry name" value="Small_GTPase"/>
</dbReference>
<evidence type="ECO:0000256" key="17">
    <source>
        <dbReference type="ARBA" id="ARBA00047806"/>
    </source>
</evidence>
<dbReference type="KEGG" id="dfa:DFA_00402"/>